<dbReference type="RefSeq" id="WP_176642640.1">
    <property type="nucleotide sequence ID" value="NZ_JABXXS010000007.1"/>
</dbReference>
<reference evidence="1 2" key="1">
    <citation type="submission" date="2020-06" db="EMBL/GenBank/DDBJ databases">
        <title>Description of novel acetic acid bacteria.</title>
        <authorList>
            <person name="Sombolestani A."/>
        </authorList>
    </citation>
    <scope>NUCLEOTIDE SEQUENCE [LARGE SCALE GENOMIC DNA]</scope>
    <source>
        <strain evidence="1 2">LMG 25</strain>
    </source>
</reference>
<evidence type="ECO:0000313" key="1">
    <source>
        <dbReference type="EMBL" id="NVN36236.1"/>
    </source>
</evidence>
<evidence type="ECO:0000313" key="2">
    <source>
        <dbReference type="Proteomes" id="UP000522590"/>
    </source>
</evidence>
<proteinExistence type="predicted"/>
<sequence>MPFRGVAARGQRWAGCTVMACHPGAWAGGSLSRAGHPAGHAIEFGPVMPACGRT</sequence>
<comment type="caution">
    <text evidence="1">The sequence shown here is derived from an EMBL/GenBank/DDBJ whole genome shotgun (WGS) entry which is preliminary data.</text>
</comment>
<dbReference type="Proteomes" id="UP000522590">
    <property type="component" value="Unassembled WGS sequence"/>
</dbReference>
<dbReference type="EMBL" id="JABXXS010000007">
    <property type="protein sequence ID" value="NVN36236.1"/>
    <property type="molecule type" value="Genomic_DNA"/>
</dbReference>
<dbReference type="AlphaFoldDB" id="A0A850P1C8"/>
<gene>
    <name evidence="1" type="ORF">HUK81_04645</name>
</gene>
<name>A0A850P1C8_9PROT</name>
<accession>A0A850P1C8</accession>
<protein>
    <submittedName>
        <fullName evidence="1">Uncharacterized protein</fullName>
    </submittedName>
</protein>
<organism evidence="1 2">
    <name type="scientific">Komagataeibacter swingsii</name>
    <dbReference type="NCBI Taxonomy" id="215220"/>
    <lineage>
        <taxon>Bacteria</taxon>
        <taxon>Pseudomonadati</taxon>
        <taxon>Pseudomonadota</taxon>
        <taxon>Alphaproteobacteria</taxon>
        <taxon>Acetobacterales</taxon>
        <taxon>Acetobacteraceae</taxon>
        <taxon>Komagataeibacter</taxon>
    </lineage>
</organism>